<sequence>MLAEGMLHYFQMRSIDAHDRFRGAYGLAATFDTVRARPCSAAWMAHIEFNDGRYDSMIRFIEEALTRAPEDDHQALARASLVLADSYHFAGTFKKARPWYERARRHATAEGDGATMSALMHNMAAFRTANVRLADAFGSEMPAEAKQAAMEAASAFNYDAAVGTESWRLMVPMLQGQLLAVHGKFHDALMMLTSIDTKYLPVRERPLVAADRAWCLVQLEIFEHVDEFALEAARANEIDQETDDLAYVFARLARVQEQTGKQYVRDCSERAARALTRHRDAQAALEAKLDQLELRIKDQLTASMGG</sequence>
<dbReference type="RefSeq" id="WP_173121788.1">
    <property type="nucleotide sequence ID" value="NZ_JABRWJ010000002.1"/>
</dbReference>
<proteinExistence type="predicted"/>
<comment type="caution">
    <text evidence="2">The sequence shown here is derived from an EMBL/GenBank/DDBJ whole genome shotgun (WGS) entry which is preliminary data.</text>
</comment>
<keyword evidence="1" id="KW-0175">Coiled coil</keyword>
<dbReference type="EMBL" id="JABRWJ010000002">
    <property type="protein sequence ID" value="NRF66676.1"/>
    <property type="molecule type" value="Genomic_DNA"/>
</dbReference>
<protein>
    <submittedName>
        <fullName evidence="2">Tetratricopeptide repeat protein</fullName>
    </submittedName>
</protein>
<name>A0ABX2ED37_9BURK</name>
<evidence type="ECO:0000256" key="1">
    <source>
        <dbReference type="SAM" id="Coils"/>
    </source>
</evidence>
<organism evidence="2 3">
    <name type="scientific">Pseudaquabacterium terrae</name>
    <dbReference type="NCBI Taxonomy" id="2732868"/>
    <lineage>
        <taxon>Bacteria</taxon>
        <taxon>Pseudomonadati</taxon>
        <taxon>Pseudomonadota</taxon>
        <taxon>Betaproteobacteria</taxon>
        <taxon>Burkholderiales</taxon>
        <taxon>Sphaerotilaceae</taxon>
        <taxon>Pseudaquabacterium</taxon>
    </lineage>
</organism>
<dbReference type="InterPro" id="IPR011990">
    <property type="entry name" value="TPR-like_helical_dom_sf"/>
</dbReference>
<dbReference type="Gene3D" id="1.25.40.10">
    <property type="entry name" value="Tetratricopeptide repeat domain"/>
    <property type="match status" value="1"/>
</dbReference>
<gene>
    <name evidence="2" type="ORF">HLB44_06745</name>
</gene>
<keyword evidence="3" id="KW-1185">Reference proteome</keyword>
<dbReference type="Proteomes" id="UP000737171">
    <property type="component" value="Unassembled WGS sequence"/>
</dbReference>
<dbReference type="SUPFAM" id="SSF48452">
    <property type="entry name" value="TPR-like"/>
    <property type="match status" value="1"/>
</dbReference>
<evidence type="ECO:0000313" key="3">
    <source>
        <dbReference type="Proteomes" id="UP000737171"/>
    </source>
</evidence>
<evidence type="ECO:0000313" key="2">
    <source>
        <dbReference type="EMBL" id="NRF66676.1"/>
    </source>
</evidence>
<reference evidence="2 3" key="1">
    <citation type="submission" date="2020-05" db="EMBL/GenBank/DDBJ databases">
        <title>Aquincola sp. isolate from soil.</title>
        <authorList>
            <person name="Han J."/>
            <person name="Kim D.-U."/>
        </authorList>
    </citation>
    <scope>NUCLEOTIDE SEQUENCE [LARGE SCALE GENOMIC DNA]</scope>
    <source>
        <strain evidence="2 3">S2</strain>
    </source>
</reference>
<feature type="coiled-coil region" evidence="1">
    <location>
        <begin position="275"/>
        <end position="302"/>
    </location>
</feature>
<accession>A0ABX2ED37</accession>
<dbReference type="Pfam" id="PF13424">
    <property type="entry name" value="TPR_12"/>
    <property type="match status" value="1"/>
</dbReference>